<dbReference type="PROSITE" id="PS51198">
    <property type="entry name" value="UVRD_HELICASE_ATP_BIND"/>
    <property type="match status" value="1"/>
</dbReference>
<evidence type="ECO:0000256" key="5">
    <source>
        <dbReference type="ARBA" id="ARBA00023235"/>
    </source>
</evidence>
<dbReference type="InterPro" id="IPR014017">
    <property type="entry name" value="DNA_helicase_UvrD-like_C"/>
</dbReference>
<evidence type="ECO:0000259" key="11">
    <source>
        <dbReference type="PROSITE" id="PS51198"/>
    </source>
</evidence>
<comment type="catalytic activity">
    <reaction evidence="6">
        <text>Couples ATP hydrolysis with the unwinding of duplex DNA by translocating in the 3'-5' direction.</text>
        <dbReference type="EC" id="5.6.2.4"/>
    </reaction>
</comment>
<feature type="binding site" evidence="9">
    <location>
        <begin position="64"/>
        <end position="71"/>
    </location>
    <ligand>
        <name>ATP</name>
        <dbReference type="ChEBI" id="CHEBI:30616"/>
    </ligand>
</feature>
<dbReference type="EMBL" id="LR797210">
    <property type="protein sequence ID" value="CAB4194426.1"/>
    <property type="molecule type" value="Genomic_DNA"/>
</dbReference>
<comment type="catalytic activity">
    <reaction evidence="8">
        <text>ATP + H2O = ADP + phosphate + H(+)</text>
        <dbReference type="Rhea" id="RHEA:13065"/>
        <dbReference type="ChEBI" id="CHEBI:15377"/>
        <dbReference type="ChEBI" id="CHEBI:15378"/>
        <dbReference type="ChEBI" id="CHEBI:30616"/>
        <dbReference type="ChEBI" id="CHEBI:43474"/>
        <dbReference type="ChEBI" id="CHEBI:456216"/>
        <dbReference type="EC" id="5.6.2.4"/>
    </reaction>
</comment>
<dbReference type="Gene3D" id="3.40.50.300">
    <property type="entry name" value="P-loop containing nucleotide triphosphate hydrolases"/>
    <property type="match status" value="2"/>
</dbReference>
<dbReference type="GO" id="GO:0016787">
    <property type="term" value="F:hydrolase activity"/>
    <property type="evidence" value="ECO:0007669"/>
    <property type="project" value="UniProtKB-UniRule"/>
</dbReference>
<keyword evidence="3 9" id="KW-0347">Helicase</keyword>
<dbReference type="InterPro" id="IPR027417">
    <property type="entry name" value="P-loop_NTPase"/>
</dbReference>
<dbReference type="GO" id="GO:0005524">
    <property type="term" value="F:ATP binding"/>
    <property type="evidence" value="ECO:0007669"/>
    <property type="project" value="UniProtKB-UniRule"/>
</dbReference>
<keyword evidence="4 9" id="KW-0067">ATP-binding</keyword>
<evidence type="ECO:0000256" key="10">
    <source>
        <dbReference type="SAM" id="Coils"/>
    </source>
</evidence>
<evidence type="ECO:0000256" key="4">
    <source>
        <dbReference type="ARBA" id="ARBA00022840"/>
    </source>
</evidence>
<keyword evidence="5" id="KW-0413">Isomerase</keyword>
<dbReference type="PANTHER" id="PTHR11070:SF2">
    <property type="entry name" value="ATP-DEPENDENT DNA HELICASE SRS2"/>
    <property type="match status" value="1"/>
</dbReference>
<evidence type="ECO:0000256" key="8">
    <source>
        <dbReference type="ARBA" id="ARBA00048988"/>
    </source>
</evidence>
<dbReference type="InterPro" id="IPR014016">
    <property type="entry name" value="UvrD-like_ATP-bd"/>
</dbReference>
<accession>A0A6J5RJC5</accession>
<evidence type="ECO:0000256" key="6">
    <source>
        <dbReference type="ARBA" id="ARBA00034617"/>
    </source>
</evidence>
<feature type="coiled-coil region" evidence="10">
    <location>
        <begin position="430"/>
        <end position="457"/>
    </location>
</feature>
<gene>
    <name evidence="12" type="ORF">UFOVP1254_54</name>
</gene>
<feature type="domain" description="UvrD-like helicase ATP-binding" evidence="11">
    <location>
        <begin position="43"/>
        <end position="303"/>
    </location>
</feature>
<keyword evidence="10" id="KW-0175">Coiled coil</keyword>
<reference evidence="12" key="1">
    <citation type="submission" date="2020-05" db="EMBL/GenBank/DDBJ databases">
        <authorList>
            <person name="Chiriac C."/>
            <person name="Salcher M."/>
            <person name="Ghai R."/>
            <person name="Kavagutti S V."/>
        </authorList>
    </citation>
    <scope>NUCLEOTIDE SEQUENCE</scope>
</reference>
<evidence type="ECO:0000256" key="2">
    <source>
        <dbReference type="ARBA" id="ARBA00022801"/>
    </source>
</evidence>
<dbReference type="Pfam" id="PF13361">
    <property type="entry name" value="UvrD_C"/>
    <property type="match status" value="1"/>
</dbReference>
<dbReference type="InterPro" id="IPR000212">
    <property type="entry name" value="DNA_helicase_UvrD/REP"/>
</dbReference>
<dbReference type="SUPFAM" id="SSF52540">
    <property type="entry name" value="P-loop containing nucleoside triphosphate hydrolases"/>
    <property type="match status" value="1"/>
</dbReference>
<keyword evidence="2 9" id="KW-0378">Hydrolase</keyword>
<dbReference type="GO" id="GO:0000725">
    <property type="term" value="P:recombinational repair"/>
    <property type="evidence" value="ECO:0007669"/>
    <property type="project" value="TreeGrafter"/>
</dbReference>
<dbReference type="GO" id="GO:0003677">
    <property type="term" value="F:DNA binding"/>
    <property type="evidence" value="ECO:0007669"/>
    <property type="project" value="InterPro"/>
</dbReference>
<name>A0A6J5RJC5_9CAUD</name>
<organism evidence="12">
    <name type="scientific">uncultured Caudovirales phage</name>
    <dbReference type="NCBI Taxonomy" id="2100421"/>
    <lineage>
        <taxon>Viruses</taxon>
        <taxon>Duplodnaviria</taxon>
        <taxon>Heunggongvirae</taxon>
        <taxon>Uroviricota</taxon>
        <taxon>Caudoviricetes</taxon>
        <taxon>Peduoviridae</taxon>
        <taxon>Maltschvirus</taxon>
        <taxon>Maltschvirus maltsch</taxon>
    </lineage>
</organism>
<evidence type="ECO:0000313" key="12">
    <source>
        <dbReference type="EMBL" id="CAB4194426.1"/>
    </source>
</evidence>
<dbReference type="GO" id="GO:0043138">
    <property type="term" value="F:3'-5' DNA helicase activity"/>
    <property type="evidence" value="ECO:0007669"/>
    <property type="project" value="UniProtKB-EC"/>
</dbReference>
<dbReference type="Pfam" id="PF00580">
    <property type="entry name" value="UvrD-helicase"/>
    <property type="match status" value="1"/>
</dbReference>
<dbReference type="EC" id="5.6.2.4" evidence="7"/>
<evidence type="ECO:0000256" key="9">
    <source>
        <dbReference type="PROSITE-ProRule" id="PRU00560"/>
    </source>
</evidence>
<proteinExistence type="predicted"/>
<evidence type="ECO:0000256" key="3">
    <source>
        <dbReference type="ARBA" id="ARBA00022806"/>
    </source>
</evidence>
<evidence type="ECO:0000256" key="1">
    <source>
        <dbReference type="ARBA" id="ARBA00022741"/>
    </source>
</evidence>
<dbReference type="PANTHER" id="PTHR11070">
    <property type="entry name" value="UVRD / RECB / PCRA DNA HELICASE FAMILY MEMBER"/>
    <property type="match status" value="1"/>
</dbReference>
<keyword evidence="1 9" id="KW-0547">Nucleotide-binding</keyword>
<evidence type="ECO:0000256" key="7">
    <source>
        <dbReference type="ARBA" id="ARBA00034808"/>
    </source>
</evidence>
<protein>
    <recommendedName>
        <fullName evidence="7">DNA 3'-5' helicase</fullName>
        <ecNumber evidence="7">5.6.2.4</ecNumber>
    </recommendedName>
</protein>
<sequence length="540" mass="59561">MSVLNFNAATVKPHAGNMSEPEAASTPVLAEPPQAVSGGRVWSPYQTDIFNFIANGTGNAIVEAVAGSGKSTTIVEGVRSVPAGKTSLMLAFNKAIAEELKNRGVNARTFHSLCFSPVLKSRKVNNVETNKLRMLLKQNLSSNDAFVYGSFITKLVGLARNAGIGAVEKDTEEAWYALVEHHDLEIENERANMPDAIEHARDLLQWSNASNYVDFDDMLYLAVKDGIVLPKYDFVFVDEAQDTNAIQRAVLRKILHEESRVIFVGDPAQAIYGFRGADSNSMGLLQEEFSCVNLPLTISYRCAQSIVTAAHRYVQHIEAAPNAPEGEVVSVGAMNDVIRATGCNSTEEDYAAIARGHVFYPDDLVVCRSTKPLVELAFKLMRVRIPVKIMGREIGQGLKSTIDKMNASNVDDLVVKLEAWAAREIDKAIAKQLDAKVDQLQDKLDAILCLIDALAEDRRTIEDLKAGIDMLFNNNAQALTLATIHKSKGMEANRVWWLNSSKCPSRWARQEWQKQQELNLCYVAVTRAKTALLYIEDGSK</sequence>